<feature type="region of interest" description="Disordered" evidence="1">
    <location>
        <begin position="74"/>
        <end position="98"/>
    </location>
</feature>
<evidence type="ECO:0000256" key="1">
    <source>
        <dbReference type="SAM" id="MobiDB-lite"/>
    </source>
</evidence>
<evidence type="ECO:0008006" key="4">
    <source>
        <dbReference type="Google" id="ProtNLM"/>
    </source>
</evidence>
<proteinExistence type="predicted"/>
<dbReference type="EMBL" id="FCOI02000004">
    <property type="protein sequence ID" value="SAK52385.1"/>
    <property type="molecule type" value="Genomic_DNA"/>
</dbReference>
<protein>
    <recommendedName>
        <fullName evidence="4">S-adenosylmethionine tRNA ribosyltransferase</fullName>
    </recommendedName>
</protein>
<dbReference type="Pfam" id="PF11625">
    <property type="entry name" value="DUF3253"/>
    <property type="match status" value="1"/>
</dbReference>
<dbReference type="InterPro" id="IPR036388">
    <property type="entry name" value="WH-like_DNA-bd_sf"/>
</dbReference>
<dbReference type="OrthoDB" id="6183357at2"/>
<dbReference type="SUPFAM" id="SSF46785">
    <property type="entry name" value="Winged helix' DNA-binding domain"/>
    <property type="match status" value="1"/>
</dbReference>
<evidence type="ECO:0000313" key="3">
    <source>
        <dbReference type="Proteomes" id="UP000054624"/>
    </source>
</evidence>
<name>A0A158A3R6_9BURK</name>
<organism evidence="2 3">
    <name type="scientific">Caballeronia temeraria</name>
    <dbReference type="NCBI Taxonomy" id="1777137"/>
    <lineage>
        <taxon>Bacteria</taxon>
        <taxon>Pseudomonadati</taxon>
        <taxon>Pseudomonadota</taxon>
        <taxon>Betaproteobacteria</taxon>
        <taxon>Burkholderiales</taxon>
        <taxon>Burkholderiaceae</taxon>
        <taxon>Caballeronia</taxon>
    </lineage>
</organism>
<evidence type="ECO:0000313" key="2">
    <source>
        <dbReference type="EMBL" id="SAK52385.1"/>
    </source>
</evidence>
<dbReference type="AlphaFoldDB" id="A0A158A3R6"/>
<dbReference type="Proteomes" id="UP000054624">
    <property type="component" value="Unassembled WGS sequence"/>
</dbReference>
<dbReference type="RefSeq" id="WP_061159645.1">
    <property type="nucleotide sequence ID" value="NZ_FCOI02000004.1"/>
</dbReference>
<dbReference type="InterPro" id="IPR036390">
    <property type="entry name" value="WH_DNA-bd_sf"/>
</dbReference>
<accession>A0A158A3R6</accession>
<reference evidence="3" key="1">
    <citation type="submission" date="2016-01" db="EMBL/GenBank/DDBJ databases">
        <authorList>
            <person name="Peeters Charlotte."/>
        </authorList>
    </citation>
    <scope>NUCLEOTIDE SEQUENCE [LARGE SCALE GENOMIC DNA]</scope>
</reference>
<keyword evidence="3" id="KW-1185">Reference proteome</keyword>
<dbReference type="STRING" id="1777137.AWB76_01700"/>
<sequence length="98" mass="10574">MTVSDLDIEHCMLDLLGRRAASASICPSDVARALAGDEDAWRALMPPVRRVAARLAREGSVLISQRDAVLHPDAVGRGPIRLRRGPKFSAPGDRHQGP</sequence>
<dbReference type="InterPro" id="IPR021660">
    <property type="entry name" value="DUF3253"/>
</dbReference>
<gene>
    <name evidence="2" type="ORF">AWB76_01700</name>
</gene>
<dbReference type="Gene3D" id="1.10.10.10">
    <property type="entry name" value="Winged helix-like DNA-binding domain superfamily/Winged helix DNA-binding domain"/>
    <property type="match status" value="1"/>
</dbReference>